<dbReference type="PROSITE" id="PS50931">
    <property type="entry name" value="HTH_LYSR"/>
    <property type="match status" value="1"/>
</dbReference>
<dbReference type="SUPFAM" id="SSF46785">
    <property type="entry name" value="Winged helix' DNA-binding domain"/>
    <property type="match status" value="1"/>
</dbReference>
<dbReference type="AlphaFoldDB" id="A0A919Q4W7"/>
<dbReference type="InterPro" id="IPR036388">
    <property type="entry name" value="WH-like_DNA-bd_sf"/>
</dbReference>
<dbReference type="RefSeq" id="WP_203654703.1">
    <property type="nucleotide sequence ID" value="NZ_BONR01000002.1"/>
</dbReference>
<dbReference type="InterPro" id="IPR005119">
    <property type="entry name" value="LysR_subst-bd"/>
</dbReference>
<accession>A0A919Q4W7</accession>
<dbReference type="GO" id="GO:0032993">
    <property type="term" value="C:protein-DNA complex"/>
    <property type="evidence" value="ECO:0007669"/>
    <property type="project" value="TreeGrafter"/>
</dbReference>
<evidence type="ECO:0000256" key="4">
    <source>
        <dbReference type="ARBA" id="ARBA00023163"/>
    </source>
</evidence>
<evidence type="ECO:0000313" key="7">
    <source>
        <dbReference type="Proteomes" id="UP000652354"/>
    </source>
</evidence>
<keyword evidence="2" id="KW-0805">Transcription regulation</keyword>
<evidence type="ECO:0000313" key="6">
    <source>
        <dbReference type="EMBL" id="GIG54563.1"/>
    </source>
</evidence>
<gene>
    <name evidence="6" type="ORF">Dac01nite_13150</name>
</gene>
<dbReference type="GO" id="GO:0003677">
    <property type="term" value="F:DNA binding"/>
    <property type="evidence" value="ECO:0007669"/>
    <property type="project" value="UniProtKB-KW"/>
</dbReference>
<reference evidence="6" key="1">
    <citation type="submission" date="2021-01" db="EMBL/GenBank/DDBJ databases">
        <title>Whole genome shotgun sequence of Demequina activiva NBRC 110675.</title>
        <authorList>
            <person name="Komaki H."/>
            <person name="Tamura T."/>
        </authorList>
    </citation>
    <scope>NUCLEOTIDE SEQUENCE</scope>
    <source>
        <strain evidence="6">NBRC 110675</strain>
    </source>
</reference>
<dbReference type="InterPro" id="IPR036390">
    <property type="entry name" value="WH_DNA-bd_sf"/>
</dbReference>
<comment type="caution">
    <text evidence="6">The sequence shown here is derived from an EMBL/GenBank/DDBJ whole genome shotgun (WGS) entry which is preliminary data.</text>
</comment>
<dbReference type="Proteomes" id="UP000652354">
    <property type="component" value="Unassembled WGS sequence"/>
</dbReference>
<comment type="similarity">
    <text evidence="1">Belongs to the LysR transcriptional regulatory family.</text>
</comment>
<protein>
    <submittedName>
        <fullName evidence="6">Transcriptional regulator</fullName>
    </submittedName>
</protein>
<evidence type="ECO:0000256" key="1">
    <source>
        <dbReference type="ARBA" id="ARBA00009437"/>
    </source>
</evidence>
<keyword evidence="4" id="KW-0804">Transcription</keyword>
<dbReference type="Pfam" id="PF00126">
    <property type="entry name" value="HTH_1"/>
    <property type="match status" value="1"/>
</dbReference>
<feature type="domain" description="HTH lysR-type" evidence="5">
    <location>
        <begin position="2"/>
        <end position="59"/>
    </location>
</feature>
<evidence type="ECO:0000256" key="3">
    <source>
        <dbReference type="ARBA" id="ARBA00023125"/>
    </source>
</evidence>
<keyword evidence="7" id="KW-1185">Reference proteome</keyword>
<keyword evidence="3" id="KW-0238">DNA-binding</keyword>
<dbReference type="EMBL" id="BONR01000002">
    <property type="protein sequence ID" value="GIG54563.1"/>
    <property type="molecule type" value="Genomic_DNA"/>
</dbReference>
<dbReference type="SUPFAM" id="SSF53850">
    <property type="entry name" value="Periplasmic binding protein-like II"/>
    <property type="match status" value="1"/>
</dbReference>
<sequence>MLDLQHLRTLREFTVRGTVTAVADVLGYSPSAVSQQLAALEREAGVPLLRRSGRRLLLTPAGQELAGSAGEILGLVEHAQARLRSGDEAPGGTVRLAVFQSAALALLPTALPRLARSAPRVRVEVTQSEPAQALEDTWARDFDLVVAEEYPHHSAPHYPGLTRVTLVQDEIALAAPIGWGASLEHHHERAWVMEPRGTASRHFAEQVCRIAGFEPDVRYETADLQAQLALVGAGLAVALIPGLMWPSAPPGVARIPVGGTMTRSVFAAFRDTSQADAGIRATLAALTDAAREVAAR</sequence>
<name>A0A919Q4W7_9MICO</name>
<dbReference type="Gene3D" id="3.40.190.10">
    <property type="entry name" value="Periplasmic binding protein-like II"/>
    <property type="match status" value="2"/>
</dbReference>
<dbReference type="GO" id="GO:0003700">
    <property type="term" value="F:DNA-binding transcription factor activity"/>
    <property type="evidence" value="ECO:0007669"/>
    <property type="project" value="InterPro"/>
</dbReference>
<evidence type="ECO:0000259" key="5">
    <source>
        <dbReference type="PROSITE" id="PS50931"/>
    </source>
</evidence>
<dbReference type="Gene3D" id="1.10.10.10">
    <property type="entry name" value="Winged helix-like DNA-binding domain superfamily/Winged helix DNA-binding domain"/>
    <property type="match status" value="1"/>
</dbReference>
<dbReference type="InterPro" id="IPR000847">
    <property type="entry name" value="LysR_HTH_N"/>
</dbReference>
<evidence type="ECO:0000256" key="2">
    <source>
        <dbReference type="ARBA" id="ARBA00023015"/>
    </source>
</evidence>
<dbReference type="PANTHER" id="PTHR30346:SF29">
    <property type="entry name" value="LYSR SUBSTRATE-BINDING"/>
    <property type="match status" value="1"/>
</dbReference>
<organism evidence="6 7">
    <name type="scientific">Demequina activiva</name>
    <dbReference type="NCBI Taxonomy" id="1582364"/>
    <lineage>
        <taxon>Bacteria</taxon>
        <taxon>Bacillati</taxon>
        <taxon>Actinomycetota</taxon>
        <taxon>Actinomycetes</taxon>
        <taxon>Micrococcales</taxon>
        <taxon>Demequinaceae</taxon>
        <taxon>Demequina</taxon>
    </lineage>
</organism>
<dbReference type="Pfam" id="PF03466">
    <property type="entry name" value="LysR_substrate"/>
    <property type="match status" value="1"/>
</dbReference>
<proteinExistence type="inferred from homology"/>
<dbReference type="PANTHER" id="PTHR30346">
    <property type="entry name" value="TRANSCRIPTIONAL DUAL REGULATOR HCAR-RELATED"/>
    <property type="match status" value="1"/>
</dbReference>